<sequence length="110" mass="12081">MEIDEKQVNQILVLTLADKRLDASVAVAFKNQMTDFIDKGHKIVLINMANIDFIDSSGLGAVVSCLKHMGIKGKIALSNLSPAVAAMFKLTRMDQVFAIYPEESKALEEL</sequence>
<evidence type="ECO:0000313" key="4">
    <source>
        <dbReference type="EMBL" id="QWF71049.1"/>
    </source>
</evidence>
<accession>A0A975MPE9</accession>
<dbReference type="Proteomes" id="UP000676649">
    <property type="component" value="Chromosome"/>
</dbReference>
<name>A0A975MPE9_9GAMM</name>
<dbReference type="InterPro" id="IPR036513">
    <property type="entry name" value="STAS_dom_sf"/>
</dbReference>
<dbReference type="AlphaFoldDB" id="A0A975MPE9"/>
<keyword evidence="5" id="KW-1185">Reference proteome</keyword>
<dbReference type="Gene3D" id="3.30.750.24">
    <property type="entry name" value="STAS domain"/>
    <property type="match status" value="1"/>
</dbReference>
<dbReference type="SUPFAM" id="SSF52091">
    <property type="entry name" value="SpoIIaa-like"/>
    <property type="match status" value="1"/>
</dbReference>
<dbReference type="PANTHER" id="PTHR33495:SF2">
    <property type="entry name" value="ANTI-SIGMA FACTOR ANTAGONIST TM_1081-RELATED"/>
    <property type="match status" value="1"/>
</dbReference>
<evidence type="ECO:0000313" key="5">
    <source>
        <dbReference type="Proteomes" id="UP000676649"/>
    </source>
</evidence>
<dbReference type="PANTHER" id="PTHR33495">
    <property type="entry name" value="ANTI-SIGMA FACTOR ANTAGONIST TM_1081-RELATED-RELATED"/>
    <property type="match status" value="1"/>
</dbReference>
<dbReference type="CDD" id="cd07043">
    <property type="entry name" value="STAS_anti-anti-sigma_factors"/>
    <property type="match status" value="1"/>
</dbReference>
<dbReference type="GO" id="GO:0043856">
    <property type="term" value="F:anti-sigma factor antagonist activity"/>
    <property type="evidence" value="ECO:0007669"/>
    <property type="project" value="InterPro"/>
</dbReference>
<dbReference type="EMBL" id="CP073754">
    <property type="protein sequence ID" value="QWF71049.1"/>
    <property type="molecule type" value="Genomic_DNA"/>
</dbReference>
<proteinExistence type="inferred from homology"/>
<reference evidence="4" key="1">
    <citation type="submission" date="2021-04" db="EMBL/GenBank/DDBJ databases">
        <title>Draft genome sequence data of methanotrophic Methylovulum sp. strain S1L and Methylomonas sp. strain S2AM isolated from boreal lake water columns.</title>
        <authorList>
            <person name="Rissanen A.J."/>
            <person name="Mangayil R."/>
            <person name="Svenning M.M."/>
            <person name="Khanongnuch R."/>
        </authorList>
    </citation>
    <scope>NUCLEOTIDE SEQUENCE</scope>
    <source>
        <strain evidence="4">S2AM</strain>
    </source>
</reference>
<dbReference type="PROSITE" id="PS50801">
    <property type="entry name" value="STAS"/>
    <property type="match status" value="1"/>
</dbReference>
<dbReference type="InterPro" id="IPR002645">
    <property type="entry name" value="STAS_dom"/>
</dbReference>
<evidence type="ECO:0000256" key="2">
    <source>
        <dbReference type="RuleBase" id="RU003749"/>
    </source>
</evidence>
<dbReference type="KEGG" id="mpad:KEF85_00675"/>
<dbReference type="Pfam" id="PF01740">
    <property type="entry name" value="STAS"/>
    <property type="match status" value="1"/>
</dbReference>
<gene>
    <name evidence="4" type="ORF">KEF85_00675</name>
</gene>
<comment type="similarity">
    <text evidence="1 2">Belongs to the anti-sigma-factor antagonist family.</text>
</comment>
<feature type="domain" description="STAS" evidence="3">
    <location>
        <begin position="21"/>
        <end position="110"/>
    </location>
</feature>
<dbReference type="RefSeq" id="WP_215582607.1">
    <property type="nucleotide sequence ID" value="NZ_CP073754.1"/>
</dbReference>
<evidence type="ECO:0000259" key="3">
    <source>
        <dbReference type="PROSITE" id="PS50801"/>
    </source>
</evidence>
<evidence type="ECO:0000256" key="1">
    <source>
        <dbReference type="ARBA" id="ARBA00009013"/>
    </source>
</evidence>
<dbReference type="InterPro" id="IPR003658">
    <property type="entry name" value="Anti-sigma_ant"/>
</dbReference>
<dbReference type="NCBIfam" id="TIGR00377">
    <property type="entry name" value="ant_ant_sig"/>
    <property type="match status" value="1"/>
</dbReference>
<organism evidence="4 5">
    <name type="scientific">Methylomonas paludis</name>
    <dbReference type="NCBI Taxonomy" id="1173101"/>
    <lineage>
        <taxon>Bacteria</taxon>
        <taxon>Pseudomonadati</taxon>
        <taxon>Pseudomonadota</taxon>
        <taxon>Gammaproteobacteria</taxon>
        <taxon>Methylococcales</taxon>
        <taxon>Methylococcaceae</taxon>
        <taxon>Methylomonas</taxon>
    </lineage>
</organism>
<protein>
    <recommendedName>
        <fullName evidence="2">Anti-sigma factor antagonist</fullName>
    </recommendedName>
</protein>